<dbReference type="SMART" id="SM00131">
    <property type="entry name" value="KU"/>
    <property type="match status" value="1"/>
</dbReference>
<dbReference type="InterPro" id="IPR036880">
    <property type="entry name" value="Kunitz_BPTI_sf"/>
</dbReference>
<evidence type="ECO:0000259" key="10">
    <source>
        <dbReference type="PROSITE" id="PS50279"/>
    </source>
</evidence>
<dbReference type="PANTHER" id="PTHR10083:SF374">
    <property type="entry name" value="BPTI_KUNITZ INHIBITOR DOMAIN-CONTAINING PROTEIN"/>
    <property type="match status" value="1"/>
</dbReference>
<sequence>MTTKTFLLLIVFAVVSIGTNAKNPEVCNLPKFQGPCRAAIPRFYYNSDTGECEQFIYGGCDGNANNFDTKEECEKKCK</sequence>
<comment type="caution">
    <text evidence="11">The sequence shown here is derived from an EMBL/GenBank/DDBJ whole genome shotgun (WGS) entry which is preliminary data.</text>
</comment>
<feature type="signal peptide" evidence="9">
    <location>
        <begin position="1"/>
        <end position="21"/>
    </location>
</feature>
<gene>
    <name evidence="11" type="ORF">PMEA_00018183</name>
</gene>
<dbReference type="AlphaFoldDB" id="A0AAU9X5F0"/>
<dbReference type="InterPro" id="IPR002223">
    <property type="entry name" value="Kunitz_BPTI"/>
</dbReference>
<dbReference type="GO" id="GO:0042151">
    <property type="term" value="C:nematocyst"/>
    <property type="evidence" value="ECO:0007669"/>
    <property type="project" value="UniProtKB-SubCell"/>
</dbReference>
<evidence type="ECO:0000256" key="2">
    <source>
        <dbReference type="ARBA" id="ARBA00004613"/>
    </source>
</evidence>
<comment type="subcellular location">
    <subcellularLocation>
        <location evidence="1">Nematocyst</location>
    </subcellularLocation>
    <subcellularLocation>
        <location evidence="2">Secreted</location>
    </subcellularLocation>
</comment>
<name>A0AAU9X5F0_9CNID</name>
<evidence type="ECO:0000313" key="11">
    <source>
        <dbReference type="EMBL" id="CAH3137112.1"/>
    </source>
</evidence>
<organism evidence="11 12">
    <name type="scientific">Pocillopora meandrina</name>
    <dbReference type="NCBI Taxonomy" id="46732"/>
    <lineage>
        <taxon>Eukaryota</taxon>
        <taxon>Metazoa</taxon>
        <taxon>Cnidaria</taxon>
        <taxon>Anthozoa</taxon>
        <taxon>Hexacorallia</taxon>
        <taxon>Scleractinia</taxon>
        <taxon>Astrocoeniina</taxon>
        <taxon>Pocilloporidae</taxon>
        <taxon>Pocillopora</taxon>
    </lineage>
</organism>
<keyword evidence="4" id="KW-0964">Secreted</keyword>
<evidence type="ECO:0000256" key="9">
    <source>
        <dbReference type="SAM" id="SignalP"/>
    </source>
</evidence>
<keyword evidence="7" id="KW-1015">Disulfide bond</keyword>
<dbReference type="PRINTS" id="PR00759">
    <property type="entry name" value="BASICPTASE"/>
</dbReference>
<evidence type="ECO:0000256" key="6">
    <source>
        <dbReference type="ARBA" id="ARBA00022900"/>
    </source>
</evidence>
<dbReference type="GO" id="GO:0005615">
    <property type="term" value="C:extracellular space"/>
    <property type="evidence" value="ECO:0007669"/>
    <property type="project" value="TreeGrafter"/>
</dbReference>
<dbReference type="Proteomes" id="UP001159428">
    <property type="component" value="Unassembled WGS sequence"/>
</dbReference>
<dbReference type="Gene3D" id="4.10.410.10">
    <property type="entry name" value="Pancreatic trypsin inhibitor Kunitz domain"/>
    <property type="match status" value="1"/>
</dbReference>
<dbReference type="InterPro" id="IPR050098">
    <property type="entry name" value="TFPI/VKTCI-like"/>
</dbReference>
<evidence type="ECO:0000256" key="5">
    <source>
        <dbReference type="ARBA" id="ARBA00022690"/>
    </source>
</evidence>
<comment type="similarity">
    <text evidence="3">Belongs to the venom Kunitz-type family. Sea anemone type 2 potassium channel toxin subfamily.</text>
</comment>
<keyword evidence="12" id="KW-1185">Reference proteome</keyword>
<evidence type="ECO:0000256" key="1">
    <source>
        <dbReference type="ARBA" id="ARBA00004532"/>
    </source>
</evidence>
<dbReference type="GO" id="GO:0008200">
    <property type="term" value="F:ion channel inhibitor activity"/>
    <property type="evidence" value="ECO:0007669"/>
    <property type="project" value="UniProtKB-ARBA"/>
</dbReference>
<keyword evidence="6" id="KW-0722">Serine protease inhibitor</keyword>
<dbReference type="PANTHER" id="PTHR10083">
    <property type="entry name" value="KUNITZ-TYPE PROTEASE INHIBITOR-RELATED"/>
    <property type="match status" value="1"/>
</dbReference>
<keyword evidence="5" id="KW-0646">Protease inhibitor</keyword>
<dbReference type="Pfam" id="PF00014">
    <property type="entry name" value="Kunitz_BPTI"/>
    <property type="match status" value="1"/>
</dbReference>
<feature type="domain" description="BPTI/Kunitz inhibitor" evidence="10">
    <location>
        <begin position="27"/>
        <end position="77"/>
    </location>
</feature>
<dbReference type="GO" id="GO:0004867">
    <property type="term" value="F:serine-type endopeptidase inhibitor activity"/>
    <property type="evidence" value="ECO:0007669"/>
    <property type="project" value="UniProtKB-KW"/>
</dbReference>
<evidence type="ECO:0000256" key="4">
    <source>
        <dbReference type="ARBA" id="ARBA00022525"/>
    </source>
</evidence>
<dbReference type="EMBL" id="CALNXJ010000031">
    <property type="protein sequence ID" value="CAH3137112.1"/>
    <property type="molecule type" value="Genomic_DNA"/>
</dbReference>
<dbReference type="SUPFAM" id="SSF57362">
    <property type="entry name" value="BPTI-like"/>
    <property type="match status" value="1"/>
</dbReference>
<evidence type="ECO:0000256" key="7">
    <source>
        <dbReference type="ARBA" id="ARBA00023157"/>
    </source>
</evidence>
<protein>
    <recommendedName>
        <fullName evidence="10">BPTI/Kunitz inhibitor domain-containing protein</fullName>
    </recommendedName>
</protein>
<evidence type="ECO:0000256" key="8">
    <source>
        <dbReference type="ARBA" id="ARBA00023331"/>
    </source>
</evidence>
<dbReference type="FunFam" id="4.10.410.10:FF:000021">
    <property type="entry name" value="Serine protease inhibitor, putative"/>
    <property type="match status" value="1"/>
</dbReference>
<dbReference type="InterPro" id="IPR020901">
    <property type="entry name" value="Prtase_inh_Kunz-CS"/>
</dbReference>
<accession>A0AAU9X5F0</accession>
<dbReference type="PROSITE" id="PS50279">
    <property type="entry name" value="BPTI_KUNITZ_2"/>
    <property type="match status" value="1"/>
</dbReference>
<keyword evidence="8" id="KW-0166">Nematocyst</keyword>
<dbReference type="PROSITE" id="PS00280">
    <property type="entry name" value="BPTI_KUNITZ_1"/>
    <property type="match status" value="1"/>
</dbReference>
<reference evidence="11 12" key="1">
    <citation type="submission" date="2022-05" db="EMBL/GenBank/DDBJ databases">
        <authorList>
            <consortium name="Genoscope - CEA"/>
            <person name="William W."/>
        </authorList>
    </citation>
    <scope>NUCLEOTIDE SEQUENCE [LARGE SCALE GENOMIC DNA]</scope>
</reference>
<keyword evidence="9" id="KW-0732">Signal</keyword>
<evidence type="ECO:0000256" key="3">
    <source>
        <dbReference type="ARBA" id="ARBA00007226"/>
    </source>
</evidence>
<feature type="chain" id="PRO_5043829855" description="BPTI/Kunitz inhibitor domain-containing protein" evidence="9">
    <location>
        <begin position="22"/>
        <end position="78"/>
    </location>
</feature>
<proteinExistence type="inferred from homology"/>
<evidence type="ECO:0000313" key="12">
    <source>
        <dbReference type="Proteomes" id="UP001159428"/>
    </source>
</evidence>
<dbReference type="CDD" id="cd00109">
    <property type="entry name" value="Kunitz-type"/>
    <property type="match status" value="1"/>
</dbReference>